<keyword evidence="5" id="KW-1133">Transmembrane helix</keyword>
<keyword evidence="5" id="KW-0472">Membrane</keyword>
<dbReference type="Proteomes" id="UP000233551">
    <property type="component" value="Unassembled WGS sequence"/>
</dbReference>
<name>A0A2I0IB76_PUNGR</name>
<comment type="caution">
    <text evidence="7">The sequence shown here is derived from an EMBL/GenBank/DDBJ whole genome shotgun (WGS) entry which is preliminary data.</text>
</comment>
<reference evidence="7 8" key="1">
    <citation type="submission" date="2017-11" db="EMBL/GenBank/DDBJ databases">
        <title>De-novo sequencing of pomegranate (Punica granatum L.) genome.</title>
        <authorList>
            <person name="Akparov Z."/>
            <person name="Amiraslanov A."/>
            <person name="Hajiyeva S."/>
            <person name="Abbasov M."/>
            <person name="Kaur K."/>
            <person name="Hamwieh A."/>
            <person name="Solovyev V."/>
            <person name="Salamov A."/>
            <person name="Braich B."/>
            <person name="Kosarev P."/>
            <person name="Mahmoud A."/>
            <person name="Hajiyev E."/>
            <person name="Babayeva S."/>
            <person name="Izzatullayeva V."/>
            <person name="Mammadov A."/>
            <person name="Mammadov A."/>
            <person name="Sharifova S."/>
            <person name="Ojaghi J."/>
            <person name="Eynullazada K."/>
            <person name="Bayramov B."/>
            <person name="Abdulazimova A."/>
            <person name="Shahmuradov I."/>
        </authorList>
    </citation>
    <scope>NUCLEOTIDE SEQUENCE [LARGE SCALE GENOMIC DNA]</scope>
    <source>
        <strain evidence="8">cv. AG2017</strain>
        <tissue evidence="7">Leaf</tissue>
    </source>
</reference>
<dbReference type="InterPro" id="IPR013083">
    <property type="entry name" value="Znf_RING/FYVE/PHD"/>
</dbReference>
<dbReference type="PANTHER" id="PTHR46858">
    <property type="entry name" value="OS05G0521000 PROTEIN"/>
    <property type="match status" value="1"/>
</dbReference>
<gene>
    <name evidence="7" type="ORF">CRG98_038360</name>
</gene>
<keyword evidence="1" id="KW-0479">Metal-binding</keyword>
<evidence type="ECO:0000256" key="5">
    <source>
        <dbReference type="SAM" id="Phobius"/>
    </source>
</evidence>
<dbReference type="AlphaFoldDB" id="A0A2I0IB76"/>
<evidence type="ECO:0000313" key="8">
    <source>
        <dbReference type="Proteomes" id="UP000233551"/>
    </source>
</evidence>
<keyword evidence="3" id="KW-0862">Zinc</keyword>
<proteinExistence type="predicted"/>
<keyword evidence="5" id="KW-0812">Transmembrane</keyword>
<dbReference type="GO" id="GO:0008270">
    <property type="term" value="F:zinc ion binding"/>
    <property type="evidence" value="ECO:0007669"/>
    <property type="project" value="UniProtKB-KW"/>
</dbReference>
<keyword evidence="2 4" id="KW-0863">Zinc-finger</keyword>
<dbReference type="PROSITE" id="PS50089">
    <property type="entry name" value="ZF_RING_2"/>
    <property type="match status" value="1"/>
</dbReference>
<dbReference type="GO" id="GO:0061630">
    <property type="term" value="F:ubiquitin protein ligase activity"/>
    <property type="evidence" value="ECO:0007669"/>
    <property type="project" value="TreeGrafter"/>
</dbReference>
<protein>
    <recommendedName>
        <fullName evidence="6">RING-type domain-containing protein</fullName>
    </recommendedName>
</protein>
<evidence type="ECO:0000256" key="1">
    <source>
        <dbReference type="ARBA" id="ARBA00022723"/>
    </source>
</evidence>
<feature type="transmembrane region" description="Helical" evidence="5">
    <location>
        <begin position="103"/>
        <end position="125"/>
    </location>
</feature>
<dbReference type="EMBL" id="PGOL01003425">
    <property type="protein sequence ID" value="PKI41248.1"/>
    <property type="molecule type" value="Genomic_DNA"/>
</dbReference>
<evidence type="ECO:0000256" key="2">
    <source>
        <dbReference type="ARBA" id="ARBA00022771"/>
    </source>
</evidence>
<dbReference type="SMART" id="SM00184">
    <property type="entry name" value="RING"/>
    <property type="match status" value="1"/>
</dbReference>
<dbReference type="PANTHER" id="PTHR46858:SF14">
    <property type="entry name" value="RING-TYPE DOMAIN-CONTAINING PROTEIN"/>
    <property type="match status" value="1"/>
</dbReference>
<sequence>MSHTTSQIKTSEKVSLPIFSFNYPSLRSTCPPPPFFKSSLEKEFKLPAEARRGKGEKRKGSMCSLFDGLIHQNLQLDIRRSNLMTTSEDLSEWCEAFTFIARLIAYLTVLALLIFVIVTILKYLAESDDDQATTEHFELPPPPTTETTPLCCSKWVPATYRTCGEGEDDDIETGSCSSSSSEELYDGKICVICYDEERNCFFVPCGHCATCYSCGERIFEGDSRTCPVCRRPIRKVRKWFTS</sequence>
<accession>A0A2I0IB76</accession>
<dbReference type="Gene3D" id="3.30.40.10">
    <property type="entry name" value="Zinc/RING finger domain, C3HC4 (zinc finger)"/>
    <property type="match status" value="1"/>
</dbReference>
<dbReference type="SUPFAM" id="SSF57850">
    <property type="entry name" value="RING/U-box"/>
    <property type="match status" value="1"/>
</dbReference>
<dbReference type="GO" id="GO:0016567">
    <property type="term" value="P:protein ubiquitination"/>
    <property type="evidence" value="ECO:0007669"/>
    <property type="project" value="TreeGrafter"/>
</dbReference>
<keyword evidence="8" id="KW-1185">Reference proteome</keyword>
<feature type="domain" description="RING-type" evidence="6">
    <location>
        <begin position="190"/>
        <end position="230"/>
    </location>
</feature>
<dbReference type="InterPro" id="IPR001841">
    <property type="entry name" value="Znf_RING"/>
</dbReference>
<evidence type="ECO:0000259" key="6">
    <source>
        <dbReference type="PROSITE" id="PS50089"/>
    </source>
</evidence>
<organism evidence="7 8">
    <name type="scientific">Punica granatum</name>
    <name type="common">Pomegranate</name>
    <dbReference type="NCBI Taxonomy" id="22663"/>
    <lineage>
        <taxon>Eukaryota</taxon>
        <taxon>Viridiplantae</taxon>
        <taxon>Streptophyta</taxon>
        <taxon>Embryophyta</taxon>
        <taxon>Tracheophyta</taxon>
        <taxon>Spermatophyta</taxon>
        <taxon>Magnoliopsida</taxon>
        <taxon>eudicotyledons</taxon>
        <taxon>Gunneridae</taxon>
        <taxon>Pentapetalae</taxon>
        <taxon>rosids</taxon>
        <taxon>malvids</taxon>
        <taxon>Myrtales</taxon>
        <taxon>Lythraceae</taxon>
        <taxon>Punica</taxon>
    </lineage>
</organism>
<dbReference type="Pfam" id="PF13920">
    <property type="entry name" value="zf-C3HC4_3"/>
    <property type="match status" value="1"/>
</dbReference>
<evidence type="ECO:0000256" key="4">
    <source>
        <dbReference type="PROSITE-ProRule" id="PRU00175"/>
    </source>
</evidence>
<evidence type="ECO:0000256" key="3">
    <source>
        <dbReference type="ARBA" id="ARBA00022833"/>
    </source>
</evidence>
<evidence type="ECO:0000313" key="7">
    <source>
        <dbReference type="EMBL" id="PKI41248.1"/>
    </source>
</evidence>